<reference evidence="2" key="2">
    <citation type="submission" date="2020-09" db="EMBL/GenBank/DDBJ databases">
        <authorList>
            <person name="Sun Q."/>
            <person name="Zhou Y."/>
        </authorList>
    </citation>
    <scope>NUCLEOTIDE SEQUENCE</scope>
    <source>
        <strain evidence="2">CGMCC 1.12153</strain>
    </source>
</reference>
<gene>
    <name evidence="2" type="ORF">GCM10010954_29640</name>
</gene>
<name>A0A917EXY6_HALAA</name>
<evidence type="ECO:0000313" key="2">
    <source>
        <dbReference type="EMBL" id="GGF28639.1"/>
    </source>
</evidence>
<reference evidence="2" key="1">
    <citation type="journal article" date="2014" name="Int. J. Syst. Evol. Microbiol.">
        <title>Complete genome sequence of Corynebacterium casei LMG S-19264T (=DSM 44701T), isolated from a smear-ripened cheese.</title>
        <authorList>
            <consortium name="US DOE Joint Genome Institute (JGI-PGF)"/>
            <person name="Walter F."/>
            <person name="Albersmeier A."/>
            <person name="Kalinowski J."/>
            <person name="Ruckert C."/>
        </authorList>
    </citation>
    <scope>NUCLEOTIDE SEQUENCE</scope>
    <source>
        <strain evidence="2">CGMCC 1.12153</strain>
    </source>
</reference>
<feature type="transmembrane region" description="Helical" evidence="1">
    <location>
        <begin position="56"/>
        <end position="75"/>
    </location>
</feature>
<evidence type="ECO:0000313" key="3">
    <source>
        <dbReference type="Proteomes" id="UP000660110"/>
    </source>
</evidence>
<dbReference type="EMBL" id="BMEL01000004">
    <property type="protein sequence ID" value="GGF28639.1"/>
    <property type="molecule type" value="Genomic_DNA"/>
</dbReference>
<dbReference type="RefSeq" id="WP_188378306.1">
    <property type="nucleotide sequence ID" value="NZ_BMEL01000004.1"/>
</dbReference>
<keyword evidence="1" id="KW-0812">Transmembrane</keyword>
<evidence type="ECO:0000256" key="1">
    <source>
        <dbReference type="SAM" id="Phobius"/>
    </source>
</evidence>
<keyword evidence="3" id="KW-1185">Reference proteome</keyword>
<dbReference type="AlphaFoldDB" id="A0A917EXY6"/>
<protein>
    <submittedName>
        <fullName evidence="2">Uncharacterized protein</fullName>
    </submittedName>
</protein>
<proteinExistence type="predicted"/>
<comment type="caution">
    <text evidence="2">The sequence shown here is derived from an EMBL/GenBank/DDBJ whole genome shotgun (WGS) entry which is preliminary data.</text>
</comment>
<sequence>MGDLVGGLLSLVTGVSCVYMFFYTTRYQFFYGKSYEIVKDIITPLPASFNYWLLKLLYLVGGLLGTGIGVWFVFIKPLL</sequence>
<keyword evidence="1" id="KW-0472">Membrane</keyword>
<organism evidence="2 3">
    <name type="scientific">Halobacillus andaensis</name>
    <dbReference type="NCBI Taxonomy" id="1176239"/>
    <lineage>
        <taxon>Bacteria</taxon>
        <taxon>Bacillati</taxon>
        <taxon>Bacillota</taxon>
        <taxon>Bacilli</taxon>
        <taxon>Bacillales</taxon>
        <taxon>Bacillaceae</taxon>
        <taxon>Halobacillus</taxon>
    </lineage>
</organism>
<keyword evidence="1" id="KW-1133">Transmembrane helix</keyword>
<accession>A0A917EXY6</accession>
<dbReference type="Proteomes" id="UP000660110">
    <property type="component" value="Unassembled WGS sequence"/>
</dbReference>